<keyword evidence="4" id="KW-0812">Transmembrane</keyword>
<dbReference type="InterPro" id="IPR046364">
    <property type="entry name" value="Exo70_C"/>
</dbReference>
<comment type="caution">
    <text evidence="6">The sequence shown here is derived from an EMBL/GenBank/DDBJ whole genome shotgun (WGS) entry which is preliminary data.</text>
</comment>
<reference evidence="6 7" key="1">
    <citation type="submission" date="2023-12" db="EMBL/GenBank/DDBJ databases">
        <title>A high-quality genome assembly for Dillenia turbinata (Dilleniales).</title>
        <authorList>
            <person name="Chanderbali A."/>
        </authorList>
    </citation>
    <scope>NUCLEOTIDE SEQUENCE [LARGE SCALE GENOMIC DNA]</scope>
    <source>
        <strain evidence="6">LSX21</strain>
        <tissue evidence="6">Leaf</tissue>
    </source>
</reference>
<dbReference type="GO" id="GO:0005546">
    <property type="term" value="F:phosphatidylinositol-4,5-bisphosphate binding"/>
    <property type="evidence" value="ECO:0007669"/>
    <property type="project" value="InterPro"/>
</dbReference>
<feature type="domain" description="Exocyst complex subunit Exo70 C-terminal" evidence="5">
    <location>
        <begin position="472"/>
        <end position="791"/>
    </location>
</feature>
<keyword evidence="3" id="KW-0268">Exocytosis</keyword>
<dbReference type="AlphaFoldDB" id="A0AAN8V0A2"/>
<feature type="transmembrane region" description="Helical" evidence="4">
    <location>
        <begin position="490"/>
        <end position="508"/>
    </location>
</feature>
<dbReference type="GO" id="GO:0000145">
    <property type="term" value="C:exocyst"/>
    <property type="evidence" value="ECO:0007669"/>
    <property type="project" value="InterPro"/>
</dbReference>
<keyword evidence="4" id="KW-1133">Transmembrane helix</keyword>
<dbReference type="Gene3D" id="1.20.1280.170">
    <property type="entry name" value="Exocyst complex component Exo70"/>
    <property type="match status" value="2"/>
</dbReference>
<name>A0AAN8V0A2_9MAGN</name>
<feature type="domain" description="Exocyst complex subunit Exo70 C-terminal" evidence="5">
    <location>
        <begin position="221"/>
        <end position="397"/>
    </location>
</feature>
<organism evidence="6 7">
    <name type="scientific">Dillenia turbinata</name>
    <dbReference type="NCBI Taxonomy" id="194707"/>
    <lineage>
        <taxon>Eukaryota</taxon>
        <taxon>Viridiplantae</taxon>
        <taxon>Streptophyta</taxon>
        <taxon>Embryophyta</taxon>
        <taxon>Tracheophyta</taxon>
        <taxon>Spermatophyta</taxon>
        <taxon>Magnoliopsida</taxon>
        <taxon>eudicotyledons</taxon>
        <taxon>Gunneridae</taxon>
        <taxon>Pentapetalae</taxon>
        <taxon>Dilleniales</taxon>
        <taxon>Dilleniaceae</taxon>
        <taxon>Dillenia</taxon>
    </lineage>
</organism>
<dbReference type="SUPFAM" id="SSF74788">
    <property type="entry name" value="Cullin repeat-like"/>
    <property type="match status" value="2"/>
</dbReference>
<keyword evidence="2 3" id="KW-0813">Transport</keyword>
<dbReference type="EMBL" id="JBAMMX010000020">
    <property type="protein sequence ID" value="KAK6920996.1"/>
    <property type="molecule type" value="Genomic_DNA"/>
</dbReference>
<evidence type="ECO:0000256" key="2">
    <source>
        <dbReference type="ARBA" id="ARBA00022448"/>
    </source>
</evidence>
<sequence>MFTLPMFDENKWEGTYEIEEISCSSESFMSKSVSFQSLTSISASISAVVEVRKLTENLEILSKIGTGKWQVIVEEAHKALQTAMTKLEEEFIQVIIQNKKGIKLKHIPLHFIKGYTTTDESAQLVNDGTADDHVRKVNLDGESERCAIDLVHPDVVPDLRSIADLMCATNYGENLCKAFISVRKEALDEQFDNLGLKEVCGLHVGGVYLLGQNDLVEMINKWCLAMKIIIQIFLVSEKNLCDQIFGEFGPNGINCFLEIATPLLLHLLNTGVAIAERPHEQGNSSFLFQMHDVLVNLLPDVNSLFFEEDGSSIRMKFQQLLDKLTGLARGMLVKFGIYIMASQITFPDGRIHCSTEYVMSYIIALAKYVDTFNVLVESQGGVELVPLPAGIHSPTPSLFAGPDDESNANRTVASNYGGDFCREVIDFCKKVWDEHLVTLDVNKFASICDILPLQGPNLVKIMKVWSEAIQIIVQDYLASEQIFSEFESTGTNFFMIILITALLHLLLLSKTMTDRHHKPQDLFVLLDMCEVLVGLLPEINSLFPEEEVESFVGINFHTIIRNLRDSATAVVEFENSLTTTNVRNWVHQLTKDVITKISTSLDNSGVKLLVGKHGAMQQRPSTSFTFSPMATYMRAVVSTLESDLATESELYKDVPLQHLFLMNNIHYMIEKVREFKLECFLGDEWVTQHTEKFQHYATRYQMATWSPLLSLLTDEGIASAEGKYVQFNLAFAEVYKRETGWLVPDLKLREDLRNTILQKLIPQYYYFTSRHPMLSYKHISYTAEDLRCCISHLFEGSGRRMCIASKAK</sequence>
<keyword evidence="3" id="KW-0653">Protein transport</keyword>
<comment type="function">
    <text evidence="3">Component of the exocyst complex.</text>
</comment>
<comment type="similarity">
    <text evidence="1 3">Belongs to the EXO70 family.</text>
</comment>
<dbReference type="PANTHER" id="PTHR12542:SF92">
    <property type="entry name" value="EXOCYST COMPLEX COMPONENT EXO70E2"/>
    <property type="match status" value="1"/>
</dbReference>
<dbReference type="PANTHER" id="PTHR12542">
    <property type="entry name" value="EXOCYST COMPLEX PROTEIN EXO70"/>
    <property type="match status" value="1"/>
</dbReference>
<dbReference type="GO" id="GO:0015031">
    <property type="term" value="P:protein transport"/>
    <property type="evidence" value="ECO:0007669"/>
    <property type="project" value="UniProtKB-KW"/>
</dbReference>
<keyword evidence="7" id="KW-1185">Reference proteome</keyword>
<dbReference type="GO" id="GO:0006887">
    <property type="term" value="P:exocytosis"/>
    <property type="evidence" value="ECO:0007669"/>
    <property type="project" value="UniProtKB-KW"/>
</dbReference>
<accession>A0AAN8V0A2</accession>
<evidence type="ECO:0000256" key="3">
    <source>
        <dbReference type="RuleBase" id="RU365026"/>
    </source>
</evidence>
<dbReference type="InterPro" id="IPR004140">
    <property type="entry name" value="Exo70"/>
</dbReference>
<dbReference type="Pfam" id="PF03081">
    <property type="entry name" value="Exo70_C"/>
    <property type="match status" value="2"/>
</dbReference>
<proteinExistence type="inferred from homology"/>
<dbReference type="InterPro" id="IPR016159">
    <property type="entry name" value="Cullin_repeat-like_dom_sf"/>
</dbReference>
<evidence type="ECO:0000259" key="5">
    <source>
        <dbReference type="Pfam" id="PF03081"/>
    </source>
</evidence>
<evidence type="ECO:0000256" key="1">
    <source>
        <dbReference type="ARBA" id="ARBA00006756"/>
    </source>
</evidence>
<evidence type="ECO:0000256" key="4">
    <source>
        <dbReference type="SAM" id="Phobius"/>
    </source>
</evidence>
<dbReference type="Proteomes" id="UP001370490">
    <property type="component" value="Unassembled WGS sequence"/>
</dbReference>
<keyword evidence="4" id="KW-0472">Membrane</keyword>
<gene>
    <name evidence="6" type="ORF">RJ641_014674</name>
</gene>
<protein>
    <recommendedName>
        <fullName evidence="3">Exocyst subunit Exo70 family protein</fullName>
    </recommendedName>
</protein>
<evidence type="ECO:0000313" key="7">
    <source>
        <dbReference type="Proteomes" id="UP001370490"/>
    </source>
</evidence>
<evidence type="ECO:0000313" key="6">
    <source>
        <dbReference type="EMBL" id="KAK6920996.1"/>
    </source>
</evidence>